<reference evidence="4 5" key="1">
    <citation type="journal article" date="2017" name="Mol. Biol. Evol.">
        <title>The 4-celled Tetrabaena socialis nuclear genome reveals the essential components for genetic control of cell number at the origin of multicellularity in the volvocine lineage.</title>
        <authorList>
            <person name="Featherston J."/>
            <person name="Arakaki Y."/>
            <person name="Hanschen E.R."/>
            <person name="Ferris P.J."/>
            <person name="Michod R.E."/>
            <person name="Olson B.J.S.C."/>
            <person name="Nozaki H."/>
            <person name="Durand P.M."/>
        </authorList>
    </citation>
    <scope>NUCLEOTIDE SEQUENCE [LARGE SCALE GENOMIC DNA]</scope>
    <source>
        <strain evidence="4 5">NIES-571</strain>
    </source>
</reference>
<feature type="binding site" evidence="1">
    <location>
        <position position="144"/>
    </location>
    <ligand>
        <name>ATP</name>
        <dbReference type="ChEBI" id="CHEBI:30616"/>
    </ligand>
</feature>
<feature type="compositionally biased region" description="Polar residues" evidence="2">
    <location>
        <begin position="21"/>
        <end position="31"/>
    </location>
</feature>
<evidence type="ECO:0000313" key="5">
    <source>
        <dbReference type="Proteomes" id="UP000236333"/>
    </source>
</evidence>
<dbReference type="Gene3D" id="1.10.510.10">
    <property type="entry name" value="Transferase(Phosphotransferase) domain 1"/>
    <property type="match status" value="1"/>
</dbReference>
<dbReference type="Gene3D" id="3.30.200.20">
    <property type="entry name" value="Phosphorylase Kinase, domain 1"/>
    <property type="match status" value="1"/>
</dbReference>
<dbReference type="SUPFAM" id="SSF56112">
    <property type="entry name" value="Protein kinase-like (PK-like)"/>
    <property type="match status" value="1"/>
</dbReference>
<dbReference type="OrthoDB" id="548589at2759"/>
<evidence type="ECO:0000259" key="3">
    <source>
        <dbReference type="PROSITE" id="PS50011"/>
    </source>
</evidence>
<evidence type="ECO:0000256" key="1">
    <source>
        <dbReference type="PROSITE-ProRule" id="PRU10141"/>
    </source>
</evidence>
<dbReference type="Pfam" id="PF00069">
    <property type="entry name" value="Pkinase"/>
    <property type="match status" value="1"/>
</dbReference>
<dbReference type="PANTHER" id="PTHR44329:SF214">
    <property type="entry name" value="PROTEIN KINASE DOMAIN-CONTAINING PROTEIN"/>
    <property type="match status" value="1"/>
</dbReference>
<proteinExistence type="predicted"/>
<dbReference type="PANTHER" id="PTHR44329">
    <property type="entry name" value="SERINE/THREONINE-PROTEIN KINASE TNNI3K-RELATED"/>
    <property type="match status" value="1"/>
</dbReference>
<evidence type="ECO:0000313" key="4">
    <source>
        <dbReference type="EMBL" id="PNH04398.1"/>
    </source>
</evidence>
<dbReference type="PROSITE" id="PS50011">
    <property type="entry name" value="PROTEIN_KINASE_DOM"/>
    <property type="match status" value="1"/>
</dbReference>
<protein>
    <submittedName>
        <fullName evidence="4">Raf serine/threonine-protein kinase phl</fullName>
    </submittedName>
</protein>
<feature type="domain" description="Protein kinase" evidence="3">
    <location>
        <begin position="117"/>
        <end position="360"/>
    </location>
</feature>
<dbReference type="EMBL" id="PGGS01000392">
    <property type="protein sequence ID" value="PNH04398.1"/>
    <property type="molecule type" value="Genomic_DNA"/>
</dbReference>
<evidence type="ECO:0000256" key="2">
    <source>
        <dbReference type="SAM" id="MobiDB-lite"/>
    </source>
</evidence>
<organism evidence="4 5">
    <name type="scientific">Tetrabaena socialis</name>
    <dbReference type="NCBI Taxonomy" id="47790"/>
    <lineage>
        <taxon>Eukaryota</taxon>
        <taxon>Viridiplantae</taxon>
        <taxon>Chlorophyta</taxon>
        <taxon>core chlorophytes</taxon>
        <taxon>Chlorophyceae</taxon>
        <taxon>CS clade</taxon>
        <taxon>Chlamydomonadales</taxon>
        <taxon>Tetrabaenaceae</taxon>
        <taxon>Tetrabaena</taxon>
    </lineage>
</organism>
<dbReference type="InterPro" id="IPR011009">
    <property type="entry name" value="Kinase-like_dom_sf"/>
</dbReference>
<accession>A0A2J7ZVX3</accession>
<dbReference type="GO" id="GO:0004674">
    <property type="term" value="F:protein serine/threonine kinase activity"/>
    <property type="evidence" value="ECO:0007669"/>
    <property type="project" value="TreeGrafter"/>
</dbReference>
<gene>
    <name evidence="4" type="ORF">TSOC_009453</name>
</gene>
<keyword evidence="4" id="KW-0418">Kinase</keyword>
<dbReference type="AlphaFoldDB" id="A0A2J7ZVX3"/>
<keyword evidence="5" id="KW-1185">Reference proteome</keyword>
<keyword evidence="1" id="KW-0067">ATP-binding</keyword>
<dbReference type="InterPro" id="IPR051681">
    <property type="entry name" value="Ser/Thr_Kinases-Pseudokinases"/>
</dbReference>
<dbReference type="GO" id="GO:0005524">
    <property type="term" value="F:ATP binding"/>
    <property type="evidence" value="ECO:0007669"/>
    <property type="project" value="UniProtKB-UniRule"/>
</dbReference>
<dbReference type="InterPro" id="IPR000719">
    <property type="entry name" value="Prot_kinase_dom"/>
</dbReference>
<dbReference type="InterPro" id="IPR017441">
    <property type="entry name" value="Protein_kinase_ATP_BS"/>
</dbReference>
<keyword evidence="4" id="KW-0808">Transferase</keyword>
<name>A0A2J7ZVX3_9CHLO</name>
<keyword evidence="1" id="KW-0547">Nucleotide-binding</keyword>
<dbReference type="PROSITE" id="PS00107">
    <property type="entry name" value="PROTEIN_KINASE_ATP"/>
    <property type="match status" value="1"/>
</dbReference>
<sequence length="360" mass="37512">MPPREEIASQAVEAGEDSAHLQGQAQKQPPSGVSILRADKAGSAAVGQDASRRAVRQASLRPAALFTVTDLLNSTVAGSLAAVGGAGEAAVERPPDMLAELDEMSKRLRDGIRDKALALEGIVGSGSFGTVYKGTWQGLPVAVKTVVFAASAAHRRRALQEAALCQSITHPNIVATYTSDVEPILAAGSPVPSSLDDAAAAAEGEAGPNLSRIMEWRLYIVQEYCDGGPLRSLYGARHIWGGGGAVDMPSILGIALGIARAVAHLHSKRIIHGDLNPNNVLLKRDAGEPCGFAVKVGDFGLSTLHCLQRQPQNRPPATEVEECLQWLLTAQVYGAGAGLQGRASVVDPSGLPWGQPGPGR</sequence>
<dbReference type="Proteomes" id="UP000236333">
    <property type="component" value="Unassembled WGS sequence"/>
</dbReference>
<comment type="caution">
    <text evidence="4">The sequence shown here is derived from an EMBL/GenBank/DDBJ whole genome shotgun (WGS) entry which is preliminary data.</text>
</comment>
<feature type="region of interest" description="Disordered" evidence="2">
    <location>
        <begin position="1"/>
        <end position="32"/>
    </location>
</feature>